<dbReference type="EMBL" id="JQCA01000043">
    <property type="protein sequence ID" value="KRO04133.1"/>
    <property type="molecule type" value="Genomic_DNA"/>
</dbReference>
<dbReference type="PROSITE" id="PS51257">
    <property type="entry name" value="PROKAR_LIPOPROTEIN"/>
    <property type="match status" value="1"/>
</dbReference>
<keyword evidence="1" id="KW-0645">Protease</keyword>
<proteinExistence type="predicted"/>
<gene>
    <name evidence="5" type="ORF">IV54_GL001653</name>
</gene>
<dbReference type="PATRIC" id="fig|616990.3.peg.1748"/>
<evidence type="ECO:0000256" key="4">
    <source>
        <dbReference type="PIRSR" id="PIRSR605754-1"/>
    </source>
</evidence>
<accession>A0A0R2LQV3</accession>
<evidence type="ECO:0000313" key="6">
    <source>
        <dbReference type="Proteomes" id="UP000051906"/>
    </source>
</evidence>
<dbReference type="GO" id="GO:0008234">
    <property type="term" value="F:cysteine-type peptidase activity"/>
    <property type="evidence" value="ECO:0007669"/>
    <property type="project" value="UniProtKB-KW"/>
</dbReference>
<evidence type="ECO:0000313" key="5">
    <source>
        <dbReference type="EMBL" id="KRO04133.1"/>
    </source>
</evidence>
<dbReference type="InterPro" id="IPR005754">
    <property type="entry name" value="Sortase"/>
</dbReference>
<feature type="active site" description="Proton donor/acceptor" evidence="4">
    <location>
        <position position="147"/>
    </location>
</feature>
<keyword evidence="2" id="KW-0378">Hydrolase</keyword>
<dbReference type="RefSeq" id="WP_057878183.1">
    <property type="nucleotide sequence ID" value="NZ_JQCA01000043.1"/>
</dbReference>
<dbReference type="CDD" id="cd06165">
    <property type="entry name" value="Sortase_A"/>
    <property type="match status" value="1"/>
</dbReference>
<evidence type="ECO:0000256" key="3">
    <source>
        <dbReference type="ARBA" id="ARBA00022807"/>
    </source>
</evidence>
<keyword evidence="3" id="KW-0788">Thiol protease</keyword>
<keyword evidence="6" id="KW-1185">Reference proteome</keyword>
<dbReference type="Pfam" id="PF04203">
    <property type="entry name" value="Sortase"/>
    <property type="match status" value="1"/>
</dbReference>
<dbReference type="SUPFAM" id="SSF63817">
    <property type="entry name" value="Sortase"/>
    <property type="match status" value="1"/>
</dbReference>
<dbReference type="NCBIfam" id="TIGR01076">
    <property type="entry name" value="sortase_fam"/>
    <property type="match status" value="1"/>
</dbReference>
<feature type="active site" description="Acyl-thioester intermediate" evidence="4">
    <location>
        <position position="209"/>
    </location>
</feature>
<dbReference type="GO" id="GO:0006508">
    <property type="term" value="P:proteolysis"/>
    <property type="evidence" value="ECO:0007669"/>
    <property type="project" value="UniProtKB-KW"/>
</dbReference>
<reference evidence="5 6" key="1">
    <citation type="journal article" date="2015" name="Genome Announc.">
        <title>Expanding the biotechnology potential of lactobacilli through comparative genomics of 213 strains and associated genera.</title>
        <authorList>
            <person name="Sun Z."/>
            <person name="Harris H.M."/>
            <person name="McCann A."/>
            <person name="Guo C."/>
            <person name="Argimon S."/>
            <person name="Zhang W."/>
            <person name="Yang X."/>
            <person name="Jeffery I.B."/>
            <person name="Cooney J.C."/>
            <person name="Kagawa T.F."/>
            <person name="Liu W."/>
            <person name="Song Y."/>
            <person name="Salvetti E."/>
            <person name="Wrobel A."/>
            <person name="Rasinkangas P."/>
            <person name="Parkhill J."/>
            <person name="Rea M.C."/>
            <person name="O'Sullivan O."/>
            <person name="Ritari J."/>
            <person name="Douillard F.P."/>
            <person name="Paul Ross R."/>
            <person name="Yang R."/>
            <person name="Briner A.E."/>
            <person name="Felis G.E."/>
            <person name="de Vos W.M."/>
            <person name="Barrangou R."/>
            <person name="Klaenhammer T.R."/>
            <person name="Caufield P.W."/>
            <person name="Cui Y."/>
            <person name="Zhang H."/>
            <person name="O'Toole P.W."/>
        </authorList>
    </citation>
    <scope>NUCLEOTIDE SEQUENCE [LARGE SCALE GENOMIC DNA]</scope>
    <source>
        <strain evidence="5 6">DSM 22467</strain>
    </source>
</reference>
<dbReference type="OrthoDB" id="1648028at2"/>
<dbReference type="Proteomes" id="UP000051906">
    <property type="component" value="Unassembled WGS sequence"/>
</dbReference>
<organism evidence="5 6">
    <name type="scientific">Levilactobacillus paucivorans</name>
    <dbReference type="NCBI Taxonomy" id="616990"/>
    <lineage>
        <taxon>Bacteria</taxon>
        <taxon>Bacillati</taxon>
        <taxon>Bacillota</taxon>
        <taxon>Bacilli</taxon>
        <taxon>Lactobacillales</taxon>
        <taxon>Lactobacillaceae</taxon>
        <taxon>Levilactobacillus</taxon>
    </lineage>
</organism>
<evidence type="ECO:0000256" key="1">
    <source>
        <dbReference type="ARBA" id="ARBA00022670"/>
    </source>
</evidence>
<comment type="caution">
    <text evidence="5">The sequence shown here is derived from an EMBL/GenBank/DDBJ whole genome shotgun (WGS) entry which is preliminary data.</text>
</comment>
<evidence type="ECO:0000256" key="2">
    <source>
        <dbReference type="ARBA" id="ARBA00022801"/>
    </source>
</evidence>
<name>A0A0R2LQV3_9LACO</name>
<protein>
    <submittedName>
        <fullName evidence="5">Sortase (Surface protein transpeptidase)</fullName>
    </submittedName>
</protein>
<dbReference type="STRING" id="616990.IV54_GL001653"/>
<dbReference type="InterPro" id="IPR023365">
    <property type="entry name" value="Sortase_dom-sf"/>
</dbReference>
<sequence>MTTRKRWVKWGSLGLLLMFLAGCGLVTLGLTQNFSVTHLGDKAKHAMTATSVQEANKQAQRRAARGQTEAFDYANTSQLTPLTVARYGLQELFGKSSYRAVGELRVPAVGLDLPIGVGVSDAVLVRGAGTLKVDQQMGDGNYALAGHYMTAKRILFSPLAGVREGNNIYLTDKQQTYRYQVTRVWVTNRYHVEVIDDVPGKKLVTLVTCATAKRGEQNRLVIRGELKSVKRVAA</sequence>
<dbReference type="InterPro" id="IPR042007">
    <property type="entry name" value="Sortase_A"/>
</dbReference>
<dbReference type="AlphaFoldDB" id="A0A0R2LQV3"/>
<dbReference type="Gene3D" id="2.40.260.10">
    <property type="entry name" value="Sortase"/>
    <property type="match status" value="1"/>
</dbReference>